<dbReference type="RefSeq" id="WP_305011146.1">
    <property type="nucleotide sequence ID" value="NZ_JAUQSX010000004.1"/>
</dbReference>
<keyword evidence="2" id="KW-1185">Reference proteome</keyword>
<sequence length="139" mass="16234">MLVTAQSEFIPRAWAPFDASEALDFWLRNPLLRHFYAKKMAATEALAATLTDNADKLAKTWALRQMQFHCWLYRNPKPEGLPSLSWDEFRDVMHRIEDKSERDQVRSFARAYHLAPYELRWLADRVEAVLAARAEPVLS</sequence>
<accession>A0ABT9A9F3</accession>
<evidence type="ECO:0000313" key="2">
    <source>
        <dbReference type="Proteomes" id="UP001167796"/>
    </source>
</evidence>
<organism evidence="1 2">
    <name type="scientific">Hymenobacter mellowenesis</name>
    <dbReference type="NCBI Taxonomy" id="3063995"/>
    <lineage>
        <taxon>Bacteria</taxon>
        <taxon>Pseudomonadati</taxon>
        <taxon>Bacteroidota</taxon>
        <taxon>Cytophagia</taxon>
        <taxon>Cytophagales</taxon>
        <taxon>Hymenobacteraceae</taxon>
        <taxon>Hymenobacter</taxon>
    </lineage>
</organism>
<dbReference type="Proteomes" id="UP001167796">
    <property type="component" value="Unassembled WGS sequence"/>
</dbReference>
<comment type="caution">
    <text evidence="1">The sequence shown here is derived from an EMBL/GenBank/DDBJ whole genome shotgun (WGS) entry which is preliminary data.</text>
</comment>
<proteinExistence type="predicted"/>
<name>A0ABT9A9F3_9BACT</name>
<protein>
    <submittedName>
        <fullName evidence="1">Uncharacterized protein</fullName>
    </submittedName>
</protein>
<gene>
    <name evidence="1" type="ORF">Q5H92_08825</name>
</gene>
<evidence type="ECO:0000313" key="1">
    <source>
        <dbReference type="EMBL" id="MDO7846458.1"/>
    </source>
</evidence>
<reference evidence="1" key="1">
    <citation type="submission" date="2023-07" db="EMBL/GenBank/DDBJ databases">
        <authorList>
            <person name="Kim M.K."/>
        </authorList>
    </citation>
    <scope>NUCLEOTIDE SEQUENCE</scope>
    <source>
        <strain evidence="1">M29</strain>
    </source>
</reference>
<dbReference type="EMBL" id="JAUQSX010000004">
    <property type="protein sequence ID" value="MDO7846458.1"/>
    <property type="molecule type" value="Genomic_DNA"/>
</dbReference>